<dbReference type="AlphaFoldDB" id="A0A1E3NIX6"/>
<feature type="compositionally biased region" description="Acidic residues" evidence="1">
    <location>
        <begin position="33"/>
        <end position="44"/>
    </location>
</feature>
<dbReference type="GeneID" id="30180167"/>
<organism evidence="2 3">
    <name type="scientific">Pichia membranifaciens NRRL Y-2026</name>
    <dbReference type="NCBI Taxonomy" id="763406"/>
    <lineage>
        <taxon>Eukaryota</taxon>
        <taxon>Fungi</taxon>
        <taxon>Dikarya</taxon>
        <taxon>Ascomycota</taxon>
        <taxon>Saccharomycotina</taxon>
        <taxon>Pichiomycetes</taxon>
        <taxon>Pichiales</taxon>
        <taxon>Pichiaceae</taxon>
        <taxon>Pichia</taxon>
    </lineage>
</organism>
<dbReference type="OrthoDB" id="2567806at2759"/>
<evidence type="ECO:0000313" key="3">
    <source>
        <dbReference type="Proteomes" id="UP000094455"/>
    </source>
</evidence>
<dbReference type="PANTHER" id="PTHR37781">
    <property type="entry name" value="TFIIH COMPLEX SUBUNIT"/>
    <property type="match status" value="1"/>
</dbReference>
<protein>
    <submittedName>
        <fullName evidence="2">Uncharacterized protein</fullName>
    </submittedName>
</protein>
<dbReference type="PANTHER" id="PTHR37781:SF1">
    <property type="entry name" value="ADR380WP"/>
    <property type="match status" value="1"/>
</dbReference>
<keyword evidence="3" id="KW-1185">Reference proteome</keyword>
<gene>
    <name evidence="2" type="ORF">PICMEDRAFT_64437</name>
</gene>
<accession>A0A1E3NIX6</accession>
<evidence type="ECO:0000256" key="1">
    <source>
        <dbReference type="SAM" id="MobiDB-lite"/>
    </source>
</evidence>
<reference evidence="2 3" key="1">
    <citation type="journal article" date="2016" name="Proc. Natl. Acad. Sci. U.S.A.">
        <title>Comparative genomics of biotechnologically important yeasts.</title>
        <authorList>
            <person name="Riley R."/>
            <person name="Haridas S."/>
            <person name="Wolfe K.H."/>
            <person name="Lopes M.R."/>
            <person name="Hittinger C.T."/>
            <person name="Goeker M."/>
            <person name="Salamov A.A."/>
            <person name="Wisecaver J.H."/>
            <person name="Long T.M."/>
            <person name="Calvey C.H."/>
            <person name="Aerts A.L."/>
            <person name="Barry K.W."/>
            <person name="Choi C."/>
            <person name="Clum A."/>
            <person name="Coughlan A.Y."/>
            <person name="Deshpande S."/>
            <person name="Douglass A.P."/>
            <person name="Hanson S.J."/>
            <person name="Klenk H.-P."/>
            <person name="LaButti K.M."/>
            <person name="Lapidus A."/>
            <person name="Lindquist E.A."/>
            <person name="Lipzen A.M."/>
            <person name="Meier-Kolthoff J.P."/>
            <person name="Ohm R.A."/>
            <person name="Otillar R.P."/>
            <person name="Pangilinan J.L."/>
            <person name="Peng Y."/>
            <person name="Rokas A."/>
            <person name="Rosa C.A."/>
            <person name="Scheuner C."/>
            <person name="Sibirny A.A."/>
            <person name="Slot J.C."/>
            <person name="Stielow J.B."/>
            <person name="Sun H."/>
            <person name="Kurtzman C.P."/>
            <person name="Blackwell M."/>
            <person name="Grigoriev I.V."/>
            <person name="Jeffries T.W."/>
        </authorList>
    </citation>
    <scope>NUCLEOTIDE SEQUENCE [LARGE SCALE GENOMIC DNA]</scope>
    <source>
        <strain evidence="2 3">NRRL Y-2026</strain>
    </source>
</reference>
<name>A0A1E3NIX6_9ASCO</name>
<feature type="region of interest" description="Disordered" evidence="1">
    <location>
        <begin position="1"/>
        <end position="69"/>
    </location>
</feature>
<dbReference type="Proteomes" id="UP000094455">
    <property type="component" value="Unassembled WGS sequence"/>
</dbReference>
<dbReference type="EMBL" id="KV454004">
    <property type="protein sequence ID" value="ODQ46092.1"/>
    <property type="molecule type" value="Genomic_DNA"/>
</dbReference>
<dbReference type="InterPro" id="IPR031349">
    <property type="entry name" value="Tfb6"/>
</dbReference>
<dbReference type="GO" id="GO:0005675">
    <property type="term" value="C:transcription factor TFIIH holo complex"/>
    <property type="evidence" value="ECO:0007669"/>
    <property type="project" value="TreeGrafter"/>
</dbReference>
<dbReference type="RefSeq" id="XP_019017205.1">
    <property type="nucleotide sequence ID" value="XM_019163480.1"/>
</dbReference>
<proteinExistence type="predicted"/>
<dbReference type="STRING" id="763406.A0A1E3NIX6"/>
<dbReference type="Pfam" id="PF17110">
    <property type="entry name" value="TFB6"/>
    <property type="match status" value="1"/>
</dbReference>
<sequence>MDRFKIPDSPPLPKQETNAPETRIPAQLGSELDLGDDDDDDDEGDVRVKREEDVDMADELPPGPGPATVFSTGRAPQPINNFEQFEHTDSLPATPEDLPGSGAGSCAVPQDPNYVTPMMDFSDPVRPPLDLLNPFGANNTLSSSDPIPITLSGSGSSRRLSDLQQQKVSEYIDDRLLGIQRGFVKYLSSKEEADLEGLAWEQIAARIDEVVEFVWYALFHVTGVPAVYHSNVLADECIRAIFDSRFPEIKTRLDASIRPCQHLLVRPSADAPLPALALPATVDTPAHVSFLIKLSGDLIDYIVKYDFATFTDWIVLLRLAAKLDNVLSVLVDYSALPTTPTLVSTTDKVRLASIVQRTKIAVVELFDRFVRHLDPAQTALHQPAIDHFQGYAGETYEGLVDRTSV</sequence>
<evidence type="ECO:0000313" key="2">
    <source>
        <dbReference type="EMBL" id="ODQ46092.1"/>
    </source>
</evidence>